<dbReference type="EMBL" id="JARPOI010000004">
    <property type="protein sequence ID" value="KAJ9182411.1"/>
    <property type="molecule type" value="Genomic_DNA"/>
</dbReference>
<accession>A0ABQ9MQL2</accession>
<keyword evidence="3" id="KW-1185">Reference proteome</keyword>
<feature type="region of interest" description="Disordered" evidence="1">
    <location>
        <begin position="138"/>
        <end position="177"/>
    </location>
</feature>
<organism evidence="2 3">
    <name type="scientific">Hevea brasiliensis</name>
    <name type="common">Para rubber tree</name>
    <name type="synonym">Siphonia brasiliensis</name>
    <dbReference type="NCBI Taxonomy" id="3981"/>
    <lineage>
        <taxon>Eukaryota</taxon>
        <taxon>Viridiplantae</taxon>
        <taxon>Streptophyta</taxon>
        <taxon>Embryophyta</taxon>
        <taxon>Tracheophyta</taxon>
        <taxon>Spermatophyta</taxon>
        <taxon>Magnoliopsida</taxon>
        <taxon>eudicotyledons</taxon>
        <taxon>Gunneridae</taxon>
        <taxon>Pentapetalae</taxon>
        <taxon>rosids</taxon>
        <taxon>fabids</taxon>
        <taxon>Malpighiales</taxon>
        <taxon>Euphorbiaceae</taxon>
        <taxon>Crotonoideae</taxon>
        <taxon>Micrandreae</taxon>
        <taxon>Hevea</taxon>
    </lineage>
</organism>
<feature type="compositionally biased region" description="Basic and acidic residues" evidence="1">
    <location>
        <begin position="167"/>
        <end position="176"/>
    </location>
</feature>
<proteinExistence type="predicted"/>
<comment type="caution">
    <text evidence="2">The sequence shown here is derived from an EMBL/GenBank/DDBJ whole genome shotgun (WGS) entry which is preliminary data.</text>
</comment>
<dbReference type="PANTHER" id="PTHR38382:SF1">
    <property type="entry name" value="RNA-BINDING PROTEIN"/>
    <property type="match status" value="1"/>
</dbReference>
<gene>
    <name evidence="2" type="ORF">P3X46_006409</name>
</gene>
<reference evidence="2" key="1">
    <citation type="journal article" date="2023" name="Plant Biotechnol. J.">
        <title>Chromosome-level wild Hevea brasiliensis genome provides new tools for genomic-assisted breeding and valuable loci to elevate rubber yield.</title>
        <authorList>
            <person name="Cheng H."/>
            <person name="Song X."/>
            <person name="Hu Y."/>
            <person name="Wu T."/>
            <person name="Yang Q."/>
            <person name="An Z."/>
            <person name="Feng S."/>
            <person name="Deng Z."/>
            <person name="Wu W."/>
            <person name="Zeng X."/>
            <person name="Tu M."/>
            <person name="Wang X."/>
            <person name="Huang H."/>
        </authorList>
    </citation>
    <scope>NUCLEOTIDE SEQUENCE</scope>
    <source>
        <strain evidence="2">MT/VB/25A 57/8</strain>
    </source>
</reference>
<name>A0ABQ9MQL2_HEVBR</name>
<evidence type="ECO:0000313" key="2">
    <source>
        <dbReference type="EMBL" id="KAJ9182411.1"/>
    </source>
</evidence>
<protein>
    <submittedName>
        <fullName evidence="2">Uncharacterized protein</fullName>
    </submittedName>
</protein>
<dbReference type="PANTHER" id="PTHR38382">
    <property type="entry name" value="RNA-BINDING PROTEIN"/>
    <property type="match status" value="1"/>
</dbReference>
<evidence type="ECO:0000313" key="3">
    <source>
        <dbReference type="Proteomes" id="UP001174677"/>
    </source>
</evidence>
<dbReference type="Proteomes" id="UP001174677">
    <property type="component" value="Chromosome 4"/>
</dbReference>
<sequence>MNSKHNQIRVLGQRSIPSSFTFRSSNLAKNSKDDSQKKVSNKDLSISLSDFLDRKLHTDPVRPKIVKGKLRPFMSPLGPRDDGGAFDHWIGIRKEGKERNSVIDEVVFEQFKHASAEKGDGINSCGVGGNGGEIGTSDTQLGIGSFHAGDLGTSNSNNDQVTRKRRNPFEDGDEKHAIRKHSLVLGGDSEPKQRTRLKKFISNKKPRPFYNHYANGCGWWDCDMEGVDTEEVGTGEIWEGVGSTTFGGI</sequence>
<evidence type="ECO:0000256" key="1">
    <source>
        <dbReference type="SAM" id="MobiDB-lite"/>
    </source>
</evidence>